<dbReference type="GO" id="GO:0003677">
    <property type="term" value="F:DNA binding"/>
    <property type="evidence" value="ECO:0007669"/>
    <property type="project" value="UniProtKB-KW"/>
</dbReference>
<evidence type="ECO:0000256" key="5">
    <source>
        <dbReference type="PROSITE-ProRule" id="PRU00169"/>
    </source>
</evidence>
<dbReference type="GO" id="GO:0000160">
    <property type="term" value="P:phosphorelay signal transduction system"/>
    <property type="evidence" value="ECO:0007669"/>
    <property type="project" value="InterPro"/>
</dbReference>
<keyword evidence="1 5" id="KW-0597">Phosphoprotein</keyword>
<dbReference type="Pfam" id="PF00072">
    <property type="entry name" value="Response_reg"/>
    <property type="match status" value="1"/>
</dbReference>
<dbReference type="Proteomes" id="UP000300879">
    <property type="component" value="Chromosome"/>
</dbReference>
<dbReference type="Gene3D" id="3.40.50.2300">
    <property type="match status" value="1"/>
</dbReference>
<dbReference type="CDD" id="cd06170">
    <property type="entry name" value="LuxR_C_like"/>
    <property type="match status" value="1"/>
</dbReference>
<evidence type="ECO:0000256" key="3">
    <source>
        <dbReference type="ARBA" id="ARBA00023125"/>
    </source>
</evidence>
<dbReference type="InterPro" id="IPR011006">
    <property type="entry name" value="CheY-like_superfamily"/>
</dbReference>
<dbReference type="RefSeq" id="WP_138227347.1">
    <property type="nucleotide sequence ID" value="NZ_CP040396.1"/>
</dbReference>
<evidence type="ECO:0000259" key="7">
    <source>
        <dbReference type="PROSITE" id="PS50110"/>
    </source>
</evidence>
<dbReference type="PROSITE" id="PS50110">
    <property type="entry name" value="RESPONSE_REGULATORY"/>
    <property type="match status" value="1"/>
</dbReference>
<dbReference type="EMBL" id="CP040396">
    <property type="protein sequence ID" value="QCT04674.1"/>
    <property type="molecule type" value="Genomic_DNA"/>
</dbReference>
<dbReference type="OrthoDB" id="9780153at2"/>
<keyword evidence="2" id="KW-0805">Transcription regulation</keyword>
<feature type="domain" description="Response regulatory" evidence="7">
    <location>
        <begin position="5"/>
        <end position="121"/>
    </location>
</feature>
<evidence type="ECO:0000256" key="2">
    <source>
        <dbReference type="ARBA" id="ARBA00023015"/>
    </source>
</evidence>
<evidence type="ECO:0000259" key="6">
    <source>
        <dbReference type="PROSITE" id="PS50043"/>
    </source>
</evidence>
<dbReference type="AlphaFoldDB" id="A0A4V1G4H1"/>
<feature type="modified residue" description="4-aspartylphosphate" evidence="5">
    <location>
        <position position="56"/>
    </location>
</feature>
<sequence length="212" mass="24144">MQPIRILIADDHRHAREGMRELLEPEPSFEVVAEAQTGQEALEHTAVYMPDVILMDINMPGMSGLEATRQIKNNYPYVKIIMVTVSDDITDLFEAIKQGAQGYLLKNITPGAWLEYVRAVALDEAPLTRELAVQLLKEFSTRPPASERSPLTPREQEILEQVAKGKSNRDISTELVISEHTVKNHLKNIMQKLHLDNRVQLTRYAYDQGWVK</sequence>
<evidence type="ECO:0000313" key="8">
    <source>
        <dbReference type="EMBL" id="QCT04674.1"/>
    </source>
</evidence>
<name>A0A4V1G4H1_9BACL</name>
<dbReference type="InterPro" id="IPR000792">
    <property type="entry name" value="Tscrpt_reg_LuxR_C"/>
</dbReference>
<dbReference type="PROSITE" id="PS00622">
    <property type="entry name" value="HTH_LUXR_1"/>
    <property type="match status" value="1"/>
</dbReference>
<keyword evidence="9" id="KW-1185">Reference proteome</keyword>
<proteinExistence type="predicted"/>
<dbReference type="GO" id="GO:0006355">
    <property type="term" value="P:regulation of DNA-templated transcription"/>
    <property type="evidence" value="ECO:0007669"/>
    <property type="project" value="InterPro"/>
</dbReference>
<protein>
    <submittedName>
        <fullName evidence="8">LuxR family two component transcriptional regulator</fullName>
    </submittedName>
</protein>
<feature type="domain" description="HTH luxR-type" evidence="6">
    <location>
        <begin position="144"/>
        <end position="209"/>
    </location>
</feature>
<dbReference type="Pfam" id="PF00196">
    <property type="entry name" value="GerE"/>
    <property type="match status" value="1"/>
</dbReference>
<dbReference type="InterPro" id="IPR058245">
    <property type="entry name" value="NreC/VraR/RcsB-like_REC"/>
</dbReference>
<accession>A0A4V1G4H1</accession>
<dbReference type="InterPro" id="IPR039420">
    <property type="entry name" value="WalR-like"/>
</dbReference>
<evidence type="ECO:0000313" key="9">
    <source>
        <dbReference type="Proteomes" id="UP000300879"/>
    </source>
</evidence>
<dbReference type="PANTHER" id="PTHR43214">
    <property type="entry name" value="TWO-COMPONENT RESPONSE REGULATOR"/>
    <property type="match status" value="1"/>
</dbReference>
<evidence type="ECO:0000256" key="4">
    <source>
        <dbReference type="ARBA" id="ARBA00023163"/>
    </source>
</evidence>
<evidence type="ECO:0000256" key="1">
    <source>
        <dbReference type="ARBA" id="ARBA00022553"/>
    </source>
</evidence>
<keyword evidence="3" id="KW-0238">DNA-binding</keyword>
<dbReference type="PROSITE" id="PS50043">
    <property type="entry name" value="HTH_LUXR_2"/>
    <property type="match status" value="1"/>
</dbReference>
<keyword evidence="4" id="KW-0804">Transcription</keyword>
<reference evidence="8 9" key="1">
    <citation type="submission" date="2019-05" db="EMBL/GenBank/DDBJ databases">
        <authorList>
            <person name="Chen C."/>
        </authorList>
    </citation>
    <scope>NUCLEOTIDE SEQUENCE [LARGE SCALE GENOMIC DNA]</scope>
    <source>
        <strain evidence="8 9">HB172198</strain>
    </source>
</reference>
<dbReference type="InterPro" id="IPR001789">
    <property type="entry name" value="Sig_transdc_resp-reg_receiver"/>
</dbReference>
<dbReference type="PRINTS" id="PR00038">
    <property type="entry name" value="HTHLUXR"/>
</dbReference>
<dbReference type="KEGG" id="palo:E6C60_3969"/>
<dbReference type="SMART" id="SM00421">
    <property type="entry name" value="HTH_LUXR"/>
    <property type="match status" value="1"/>
</dbReference>
<gene>
    <name evidence="8" type="ORF">E6C60_3969</name>
</gene>
<dbReference type="SMART" id="SM00448">
    <property type="entry name" value="REC"/>
    <property type="match status" value="1"/>
</dbReference>
<dbReference type="CDD" id="cd17535">
    <property type="entry name" value="REC_NarL-like"/>
    <property type="match status" value="1"/>
</dbReference>
<dbReference type="SUPFAM" id="SSF52172">
    <property type="entry name" value="CheY-like"/>
    <property type="match status" value="1"/>
</dbReference>
<organism evidence="8 9">
    <name type="scientific">Paenibacillus algicola</name>
    <dbReference type="NCBI Taxonomy" id="2565926"/>
    <lineage>
        <taxon>Bacteria</taxon>
        <taxon>Bacillati</taxon>
        <taxon>Bacillota</taxon>
        <taxon>Bacilli</taxon>
        <taxon>Bacillales</taxon>
        <taxon>Paenibacillaceae</taxon>
        <taxon>Paenibacillus</taxon>
    </lineage>
</organism>